<evidence type="ECO:0000313" key="3">
    <source>
        <dbReference type="Proteomes" id="UP001281614"/>
    </source>
</evidence>
<dbReference type="EMBL" id="VYYT01000168">
    <property type="protein sequence ID" value="KAK2760599.1"/>
    <property type="molecule type" value="Genomic_DNA"/>
</dbReference>
<name>A0AAD9YGI5_COLKA</name>
<reference evidence="2" key="1">
    <citation type="submission" date="2023-02" db="EMBL/GenBank/DDBJ databases">
        <title>Colletotrichum kahawae CIFC_Que2 genome sequencing and assembly.</title>
        <authorList>
            <person name="Baroncelli R."/>
        </authorList>
    </citation>
    <scope>NUCLEOTIDE SEQUENCE</scope>
    <source>
        <strain evidence="2">CIFC_Que2</strain>
    </source>
</reference>
<protein>
    <submittedName>
        <fullName evidence="2">Uncharacterized protein</fullName>
    </submittedName>
</protein>
<dbReference type="AlphaFoldDB" id="A0AAD9YGI5"/>
<dbReference type="Proteomes" id="UP001281614">
    <property type="component" value="Unassembled WGS sequence"/>
</dbReference>
<feature type="chain" id="PRO_5041908679" evidence="1">
    <location>
        <begin position="21"/>
        <end position="160"/>
    </location>
</feature>
<proteinExistence type="predicted"/>
<comment type="caution">
    <text evidence="2">The sequence shown here is derived from an EMBL/GenBank/DDBJ whole genome shotgun (WGS) entry which is preliminary data.</text>
</comment>
<evidence type="ECO:0000313" key="2">
    <source>
        <dbReference type="EMBL" id="KAK2760599.1"/>
    </source>
</evidence>
<evidence type="ECO:0000256" key="1">
    <source>
        <dbReference type="SAM" id="SignalP"/>
    </source>
</evidence>
<organism evidence="2 3">
    <name type="scientific">Colletotrichum kahawae</name>
    <name type="common">Coffee berry disease fungus</name>
    <dbReference type="NCBI Taxonomy" id="34407"/>
    <lineage>
        <taxon>Eukaryota</taxon>
        <taxon>Fungi</taxon>
        <taxon>Dikarya</taxon>
        <taxon>Ascomycota</taxon>
        <taxon>Pezizomycotina</taxon>
        <taxon>Sordariomycetes</taxon>
        <taxon>Hypocreomycetidae</taxon>
        <taxon>Glomerellales</taxon>
        <taxon>Glomerellaceae</taxon>
        <taxon>Colletotrichum</taxon>
        <taxon>Colletotrichum gloeosporioides species complex</taxon>
    </lineage>
</organism>
<feature type="signal peptide" evidence="1">
    <location>
        <begin position="1"/>
        <end position="20"/>
    </location>
</feature>
<sequence>MLSTLMRLLIIINLVSRGNAKPVKDYTVFTPVYSSDSRPLTETDSALGKLQGNETIEKREEGKCHWVSFCKEPKFRGKCITHCYPPDEFVIMASEWQEETKSIRMRQSAECWFYRTTLCENNRRMIPKQFIVWPGADLKPPVLGNVGCMFCPNVDADYFE</sequence>
<keyword evidence="1" id="KW-0732">Signal</keyword>
<accession>A0AAD9YGI5</accession>
<gene>
    <name evidence="2" type="ORF">CKAH01_05285</name>
</gene>
<keyword evidence="3" id="KW-1185">Reference proteome</keyword>